<dbReference type="RefSeq" id="WP_377967941.1">
    <property type="nucleotide sequence ID" value="NZ_JBHZOL010000105.1"/>
</dbReference>
<dbReference type="InterPro" id="IPR007863">
    <property type="entry name" value="Peptidase_M16_C"/>
</dbReference>
<organism evidence="6 7">
    <name type="scientific">Almyronema epifaneia S1</name>
    <dbReference type="NCBI Taxonomy" id="2991925"/>
    <lineage>
        <taxon>Bacteria</taxon>
        <taxon>Bacillati</taxon>
        <taxon>Cyanobacteriota</taxon>
        <taxon>Cyanophyceae</taxon>
        <taxon>Nodosilineales</taxon>
        <taxon>Nodosilineaceae</taxon>
        <taxon>Almyronema</taxon>
        <taxon>Almyronema epifaneia</taxon>
    </lineage>
</organism>
<evidence type="ECO:0000256" key="2">
    <source>
        <dbReference type="RuleBase" id="RU004447"/>
    </source>
</evidence>
<dbReference type="PROSITE" id="PS00143">
    <property type="entry name" value="INSULINASE"/>
    <property type="match status" value="1"/>
</dbReference>
<comment type="caution">
    <text evidence="6">The sequence shown here is derived from an EMBL/GenBank/DDBJ whole genome shotgun (WGS) entry which is preliminary data.</text>
</comment>
<evidence type="ECO:0000256" key="1">
    <source>
        <dbReference type="ARBA" id="ARBA00007261"/>
    </source>
</evidence>
<feature type="domain" description="Peptidase M16 N-terminal" evidence="4">
    <location>
        <begin position="75"/>
        <end position="141"/>
    </location>
</feature>
<gene>
    <name evidence="6" type="ORF">ACFVKH_18765</name>
</gene>
<feature type="domain" description="Peptidase M16 N-terminal" evidence="4">
    <location>
        <begin position="169"/>
        <end position="270"/>
    </location>
</feature>
<sequence length="524" mass="58431">MNLRAFGFAGVSGKFALARESFSRRLWLVWLLVILLWLSPLGAIAQASSSIQPYLDRVAEQVSEFTLDNGMKFIVLERHQAPVVSFMLYADVGAVDEPVGKTGVAHYLEHLAFKGTQQIGTTNYAAEQALFEQMDTQFKALLAAESADNAEQAAAIREQLETLRQEANTYVEQNKYGQIIEQAGGVGLNATTGADATRYFYSLPSNKLELWMSLESERFLEPVFRQFYEEKEVILEERRMRVDNSPIGLMIETFLDTAFETSPYGRPVIGYESDLYQVSRQDIQDFFDTYYGPSNLVAAIVGDVSTSTVQQLAETYFGRFQSRALPPTVEVNEPPQRSPKEFTLELPSQPWYLEGYHRPALSDPNHVVYGIIDDLLVGGRTSRLYQALVDDNQVALDIGSINGLPGDKYPSLFLIYALTAPNHTVDEVATLLEAELDSLKTEPVAEAELDRVKTQARASLIRSLNSNQGLASRLAEYEAKTGSWRNAFTEIEAIESVSAADVQQVAQQLFQPQNRTVGRLISAE</sequence>
<dbReference type="SUPFAM" id="SSF63411">
    <property type="entry name" value="LuxS/MPP-like metallohydrolase"/>
    <property type="match status" value="2"/>
</dbReference>
<feature type="domain" description="Peptidase M16 C-terminal" evidence="5">
    <location>
        <begin position="278"/>
        <end position="455"/>
    </location>
</feature>
<evidence type="ECO:0000313" key="6">
    <source>
        <dbReference type="EMBL" id="MFE4108330.1"/>
    </source>
</evidence>
<dbReference type="PANTHER" id="PTHR11851">
    <property type="entry name" value="METALLOPROTEASE"/>
    <property type="match status" value="1"/>
</dbReference>
<dbReference type="PANTHER" id="PTHR11851:SF49">
    <property type="entry name" value="MITOCHONDRIAL-PROCESSING PEPTIDASE SUBUNIT ALPHA"/>
    <property type="match status" value="1"/>
</dbReference>
<evidence type="ECO:0000259" key="5">
    <source>
        <dbReference type="Pfam" id="PF05193"/>
    </source>
</evidence>
<dbReference type="InterPro" id="IPR011249">
    <property type="entry name" value="Metalloenz_LuxS/M16"/>
</dbReference>
<keyword evidence="3" id="KW-0175">Coiled coil</keyword>
<dbReference type="EMBL" id="JBHZOL010000105">
    <property type="protein sequence ID" value="MFE4108330.1"/>
    <property type="molecule type" value="Genomic_DNA"/>
</dbReference>
<name>A0ABW6ILA3_9CYAN</name>
<dbReference type="InterPro" id="IPR001431">
    <property type="entry name" value="Pept_M16_Zn_BS"/>
</dbReference>
<dbReference type="Gene3D" id="3.30.830.10">
    <property type="entry name" value="Metalloenzyme, LuxS/M16 peptidase-like"/>
    <property type="match status" value="2"/>
</dbReference>
<keyword evidence="7" id="KW-1185">Reference proteome</keyword>
<dbReference type="Proteomes" id="UP001600165">
    <property type="component" value="Unassembled WGS sequence"/>
</dbReference>
<dbReference type="InterPro" id="IPR011765">
    <property type="entry name" value="Pept_M16_N"/>
</dbReference>
<dbReference type="InterPro" id="IPR050361">
    <property type="entry name" value="MPP/UQCRC_Complex"/>
</dbReference>
<reference evidence="6 7" key="1">
    <citation type="submission" date="2024-10" db="EMBL/GenBank/DDBJ databases">
        <authorList>
            <person name="Ratan Roy A."/>
            <person name="Morales Sandoval P.H."/>
            <person name="De Los Santos Villalobos S."/>
            <person name="Chakraborty S."/>
            <person name="Mukherjee J."/>
        </authorList>
    </citation>
    <scope>NUCLEOTIDE SEQUENCE [LARGE SCALE GENOMIC DNA]</scope>
    <source>
        <strain evidence="6 7">S1</strain>
    </source>
</reference>
<dbReference type="Pfam" id="PF00675">
    <property type="entry name" value="Peptidase_M16"/>
    <property type="match status" value="2"/>
</dbReference>
<comment type="similarity">
    <text evidence="1 2">Belongs to the peptidase M16 family.</text>
</comment>
<protein>
    <submittedName>
        <fullName evidence="6">M16 family metallopeptidase</fullName>
    </submittedName>
</protein>
<evidence type="ECO:0000313" key="7">
    <source>
        <dbReference type="Proteomes" id="UP001600165"/>
    </source>
</evidence>
<dbReference type="Pfam" id="PF05193">
    <property type="entry name" value="Peptidase_M16_C"/>
    <property type="match status" value="1"/>
</dbReference>
<proteinExistence type="inferred from homology"/>
<evidence type="ECO:0000259" key="4">
    <source>
        <dbReference type="Pfam" id="PF00675"/>
    </source>
</evidence>
<evidence type="ECO:0000256" key="3">
    <source>
        <dbReference type="SAM" id="Coils"/>
    </source>
</evidence>
<feature type="coiled-coil region" evidence="3">
    <location>
        <begin position="146"/>
        <end position="173"/>
    </location>
</feature>
<accession>A0ABW6ILA3</accession>